<dbReference type="InterPro" id="IPR028082">
    <property type="entry name" value="Peripla_BP_I"/>
</dbReference>
<reference evidence="7" key="2">
    <citation type="submission" date="2016-01" db="EMBL/GenBank/DDBJ databases">
        <title>Draft Genome Sequence of Paenibacillus amylolyticus Heshi-A3 that Was Isolated from Fermented Rice Bran with Aging Salted Mackerel, Which Was Named Heshiko as Traditional Fermented Seafood in Japan.</title>
        <authorList>
            <person name="Akuzawa S."/>
            <person name="Nakagawa J."/>
            <person name="Kanekatsu T."/>
            <person name="Kubota E."/>
            <person name="Ohtake R."/>
            <person name="Suzuki T."/>
            <person name="Kanesaki Y."/>
        </authorList>
    </citation>
    <scope>NUCLEOTIDE SEQUENCE [LARGE SCALE GENOMIC DNA]</scope>
    <source>
        <strain evidence="7">Heshi-A3</strain>
    </source>
</reference>
<dbReference type="Proteomes" id="UP000069697">
    <property type="component" value="Unassembled WGS sequence"/>
</dbReference>
<proteinExistence type="predicted"/>
<keyword evidence="2" id="KW-0805">Transcription regulation</keyword>
<dbReference type="InterPro" id="IPR010982">
    <property type="entry name" value="Lambda_DNA-bd_dom_sf"/>
</dbReference>
<comment type="caution">
    <text evidence="6">The sequence shown here is derived from an EMBL/GenBank/DDBJ whole genome shotgun (WGS) entry which is preliminary data.</text>
</comment>
<dbReference type="Gene3D" id="3.40.50.2300">
    <property type="match status" value="2"/>
</dbReference>
<dbReference type="RefSeq" id="WP_062833976.1">
    <property type="nucleotide sequence ID" value="NZ_BCNV01000001.1"/>
</dbReference>
<accession>A0A117I0X0</accession>
<evidence type="ECO:0000259" key="5">
    <source>
        <dbReference type="PROSITE" id="PS50932"/>
    </source>
</evidence>
<dbReference type="Pfam" id="PF13377">
    <property type="entry name" value="Peripla_BP_3"/>
    <property type="match status" value="1"/>
</dbReference>
<dbReference type="SUPFAM" id="SSF53822">
    <property type="entry name" value="Periplasmic binding protein-like I"/>
    <property type="match status" value="1"/>
</dbReference>
<dbReference type="PANTHER" id="PTHR30146:SF148">
    <property type="entry name" value="HTH-TYPE TRANSCRIPTIONAL REPRESSOR PURR-RELATED"/>
    <property type="match status" value="1"/>
</dbReference>
<feature type="domain" description="HTH lacI-type" evidence="5">
    <location>
        <begin position="5"/>
        <end position="48"/>
    </location>
</feature>
<reference evidence="6 7" key="1">
    <citation type="journal article" date="2016" name="Genome Announc.">
        <title>Draft Genome Sequence of Paenibacillus amylolyticus Heshi-A3, Isolated from Fermented Rice Bran in a Japanese Fermented Seafood Dish.</title>
        <authorList>
            <person name="Akuzawa S."/>
            <person name="Nagaoka J."/>
            <person name="Kanekatsu M."/>
            <person name="Kubota E."/>
            <person name="Ohtake R."/>
            <person name="Suzuki T."/>
            <person name="Kanesaki Y."/>
        </authorList>
    </citation>
    <scope>NUCLEOTIDE SEQUENCE [LARGE SCALE GENOMIC DNA]</scope>
    <source>
        <strain evidence="6 7">Heshi-A3</strain>
    </source>
</reference>
<dbReference type="GO" id="GO:0003700">
    <property type="term" value="F:DNA-binding transcription factor activity"/>
    <property type="evidence" value="ECO:0007669"/>
    <property type="project" value="TreeGrafter"/>
</dbReference>
<evidence type="ECO:0000313" key="7">
    <source>
        <dbReference type="Proteomes" id="UP000069697"/>
    </source>
</evidence>
<dbReference type="EMBL" id="BCNV01000001">
    <property type="protein sequence ID" value="GAS81243.1"/>
    <property type="molecule type" value="Genomic_DNA"/>
</dbReference>
<evidence type="ECO:0000313" key="6">
    <source>
        <dbReference type="EMBL" id="GAS81243.1"/>
    </source>
</evidence>
<protein>
    <submittedName>
        <fullName evidence="6">LacI family transcriptional regulator</fullName>
    </submittedName>
</protein>
<evidence type="ECO:0000256" key="2">
    <source>
        <dbReference type="ARBA" id="ARBA00023015"/>
    </source>
</evidence>
<dbReference type="PANTHER" id="PTHR30146">
    <property type="entry name" value="LACI-RELATED TRANSCRIPTIONAL REPRESSOR"/>
    <property type="match status" value="1"/>
</dbReference>
<keyword evidence="1" id="KW-0678">Repressor</keyword>
<dbReference type="AlphaFoldDB" id="A0A117I0X0"/>
<keyword evidence="4" id="KW-0804">Transcription</keyword>
<organism evidence="6 7">
    <name type="scientific">Paenibacillus amylolyticus</name>
    <dbReference type="NCBI Taxonomy" id="1451"/>
    <lineage>
        <taxon>Bacteria</taxon>
        <taxon>Bacillati</taxon>
        <taxon>Bacillota</taxon>
        <taxon>Bacilli</taxon>
        <taxon>Bacillales</taxon>
        <taxon>Paenibacillaceae</taxon>
        <taxon>Paenibacillus</taxon>
    </lineage>
</organism>
<evidence type="ECO:0000256" key="3">
    <source>
        <dbReference type="ARBA" id="ARBA00023125"/>
    </source>
</evidence>
<dbReference type="Pfam" id="PF00356">
    <property type="entry name" value="LacI"/>
    <property type="match status" value="1"/>
</dbReference>
<evidence type="ECO:0000256" key="4">
    <source>
        <dbReference type="ARBA" id="ARBA00023163"/>
    </source>
</evidence>
<dbReference type="SMART" id="SM00354">
    <property type="entry name" value="HTH_LACI"/>
    <property type="match status" value="1"/>
</dbReference>
<dbReference type="PROSITE" id="PS50932">
    <property type="entry name" value="HTH_LACI_2"/>
    <property type="match status" value="1"/>
</dbReference>
<dbReference type="CDD" id="cd01392">
    <property type="entry name" value="HTH_LacI"/>
    <property type="match status" value="1"/>
</dbReference>
<dbReference type="Gene3D" id="1.10.260.40">
    <property type="entry name" value="lambda repressor-like DNA-binding domains"/>
    <property type="match status" value="1"/>
</dbReference>
<dbReference type="InterPro" id="IPR046335">
    <property type="entry name" value="LacI/GalR-like_sensor"/>
</dbReference>
<name>A0A117I0X0_PAEAM</name>
<sequence length="343" mass="38851">MAKRVTMQQIADAAGVSKFAVSRALTGKPGVSEHTREMIVRTAGQLGYFRTEPKRYPGETPMSAEMKPEAERQGTVLILFPNIRSQNRSSLYWGPVFDGISDRLNEKGMDILTLTEPSSDRMFSVLNPEAISGVITVGTISTSVLLEIYRLRIPLVMVDHEDPAVYADSVFTDNMKCMKELVLMLVGKGYRRFQFAGQLPDAASFRERWLAYRTVLEEKQLQGEQQEDLLGPEYEQIRRSIAEMKLEDIPEVIVCANDHTAVIVLQALRSRGIQVPERCAVTGFDNTQTDEPILASVHINKENLGTRAVDQLLWRIEHLDEPYERKLIYSELIIRDEYNASIQ</sequence>
<keyword evidence="3" id="KW-0238">DNA-binding</keyword>
<dbReference type="InterPro" id="IPR000843">
    <property type="entry name" value="HTH_LacI"/>
</dbReference>
<dbReference type="SUPFAM" id="SSF47413">
    <property type="entry name" value="lambda repressor-like DNA-binding domains"/>
    <property type="match status" value="1"/>
</dbReference>
<gene>
    <name evidence="6" type="ORF">PAHA3_1317</name>
</gene>
<evidence type="ECO:0000256" key="1">
    <source>
        <dbReference type="ARBA" id="ARBA00022491"/>
    </source>
</evidence>
<dbReference type="GO" id="GO:0000976">
    <property type="term" value="F:transcription cis-regulatory region binding"/>
    <property type="evidence" value="ECO:0007669"/>
    <property type="project" value="TreeGrafter"/>
</dbReference>